<dbReference type="PROSITE" id="PS51318">
    <property type="entry name" value="TAT"/>
    <property type="match status" value="1"/>
</dbReference>
<feature type="signal peptide" evidence="1">
    <location>
        <begin position="1"/>
        <end position="26"/>
    </location>
</feature>
<dbReference type="PROSITE" id="PS51257">
    <property type="entry name" value="PROKAR_LIPOPROTEIN"/>
    <property type="match status" value="1"/>
</dbReference>
<dbReference type="HOGENOM" id="CLU_031285_2_3_11"/>
<evidence type="ECO:0000313" key="3">
    <source>
        <dbReference type="Proteomes" id="UP000281594"/>
    </source>
</evidence>
<dbReference type="Proteomes" id="UP000281594">
    <property type="component" value="Unassembled WGS sequence"/>
</dbReference>
<reference evidence="2 3" key="1">
    <citation type="journal article" date="2018" name="J. Biol. Chem.">
        <title>Discovery of the actinoplanic acid pathway in Streptomyces rapamycinicus reveals a genetically conserved synergism with rapamycin.</title>
        <authorList>
            <person name="Mrak P."/>
            <person name="Krastel P."/>
            <person name="Pivk Lukancic P."/>
            <person name="Tao J."/>
            <person name="Pistorius D."/>
            <person name="Moore C.M."/>
        </authorList>
    </citation>
    <scope>NUCLEOTIDE SEQUENCE [LARGE SCALE GENOMIC DNA]</scope>
    <source>
        <strain evidence="2 3">NRRL 5491</strain>
    </source>
</reference>
<proteinExistence type="predicted"/>
<dbReference type="Gene3D" id="3.40.190.10">
    <property type="entry name" value="Periplasmic binding protein-like II"/>
    <property type="match status" value="1"/>
</dbReference>
<dbReference type="STRING" id="1343740.M271_41860"/>
<accession>A0A0A0NTG6</accession>
<dbReference type="InterPro" id="IPR006059">
    <property type="entry name" value="SBP"/>
</dbReference>
<dbReference type="AlphaFoldDB" id="A0A0A0NTG6"/>
<name>A0A0A0NTG6_STRRN</name>
<feature type="chain" id="PRO_5030003710" description="Sugar ABC transporter substrate-binding protein" evidence="1">
    <location>
        <begin position="27"/>
        <end position="426"/>
    </location>
</feature>
<dbReference type="KEGG" id="src:M271_41860"/>
<dbReference type="RefSeq" id="WP_020873230.1">
    <property type="nucleotide sequence ID" value="NC_022785.1"/>
</dbReference>
<dbReference type="SUPFAM" id="SSF53850">
    <property type="entry name" value="Periplasmic binding protein-like II"/>
    <property type="match status" value="1"/>
</dbReference>
<evidence type="ECO:0000313" key="2">
    <source>
        <dbReference type="EMBL" id="RLV77066.1"/>
    </source>
</evidence>
<dbReference type="eggNOG" id="COG1653">
    <property type="taxonomic scope" value="Bacteria"/>
</dbReference>
<dbReference type="InterPro" id="IPR050490">
    <property type="entry name" value="Bact_solute-bd_prot1"/>
</dbReference>
<dbReference type="InterPro" id="IPR006311">
    <property type="entry name" value="TAT_signal"/>
</dbReference>
<sequence>MHPSRRGLLRAGLATTSAAVLGGAAAGCAVPAGSTGRNMTLWYWGGGLSDKLVEDAAKHFTQVDLKATQIGGYFRSKLLTTLTARAYAPDITGLKGEDIASLLSNADQFIDLNTLGANRLKSQYLDWKWAQGTADDGRQIGFPIDTGPCVHYYRPDVFRKAGLPTEPAEVAAAMSTWDDYFAAGERLVKRVKGAYLVNDLLAVLNMGIGQSAKRFVDKDRHFIGDQEHIVRAWDLALECKRRGLVSPFKSGTVDQTAALEDGRLPSQLGASWVSGDFKSQLTKSAGKWRVAAMPERPANDGGSFLGITKYCRRPEVAFEIITWLLGPENQTRGFVEASLFPSTPASYEMAAMRKPDPFFGGQVTNDIFAKAAQRIQVAYNSPYDVALKQPIMDELTSVHISGKNPERAWRDAMSTCRRIADHLGVS</sequence>
<dbReference type="Pfam" id="PF13416">
    <property type="entry name" value="SBP_bac_8"/>
    <property type="match status" value="1"/>
</dbReference>
<comment type="caution">
    <text evidence="2">The sequence shown here is derived from an EMBL/GenBank/DDBJ whole genome shotgun (WGS) entry which is preliminary data.</text>
</comment>
<dbReference type="PANTHER" id="PTHR43649:SF32">
    <property type="entry name" value="SUGAR BINDING SECRETED PROTEIN"/>
    <property type="match status" value="1"/>
</dbReference>
<dbReference type="PANTHER" id="PTHR43649">
    <property type="entry name" value="ARABINOSE-BINDING PROTEIN-RELATED"/>
    <property type="match status" value="1"/>
</dbReference>
<keyword evidence="1" id="KW-0732">Signal</keyword>
<gene>
    <name evidence="2" type="ORF">D3C57_101815</name>
</gene>
<evidence type="ECO:0000256" key="1">
    <source>
        <dbReference type="SAM" id="SignalP"/>
    </source>
</evidence>
<dbReference type="EMBL" id="QYCY01000001">
    <property type="protein sequence ID" value="RLV77066.1"/>
    <property type="molecule type" value="Genomic_DNA"/>
</dbReference>
<organism evidence="2 3">
    <name type="scientific">Streptomyces rapamycinicus (strain ATCC 29253 / DSM 41530 / NRRL 5491 / AYB-994)</name>
    <name type="common">Streptomyces hygroscopicus (strain ATCC 29253)</name>
    <dbReference type="NCBI Taxonomy" id="1343740"/>
    <lineage>
        <taxon>Bacteria</taxon>
        <taxon>Bacillati</taxon>
        <taxon>Actinomycetota</taxon>
        <taxon>Actinomycetes</taxon>
        <taxon>Kitasatosporales</taxon>
        <taxon>Streptomycetaceae</taxon>
        <taxon>Streptomyces</taxon>
        <taxon>Streptomyces violaceusniger group</taxon>
    </lineage>
</organism>
<protein>
    <recommendedName>
        <fullName evidence="4">Sugar ABC transporter substrate-binding protein</fullName>
    </recommendedName>
</protein>
<evidence type="ECO:0008006" key="4">
    <source>
        <dbReference type="Google" id="ProtNLM"/>
    </source>
</evidence>